<comment type="caution">
    <text evidence="2">The sequence shown here is derived from an EMBL/GenBank/DDBJ whole genome shotgun (WGS) entry which is preliminary data.</text>
</comment>
<evidence type="ECO:0008006" key="4">
    <source>
        <dbReference type="Google" id="ProtNLM"/>
    </source>
</evidence>
<protein>
    <recommendedName>
        <fullName evidence="4">DUF3558 domain-containing protein</fullName>
    </recommendedName>
</protein>
<accession>A0A934X8K0</accession>
<dbReference type="EMBL" id="JADIXZ010000008">
    <property type="protein sequence ID" value="MBK6302233.1"/>
    <property type="molecule type" value="Genomic_DNA"/>
</dbReference>
<gene>
    <name evidence="2" type="ORF">IPF40_14755</name>
</gene>
<feature type="compositionally biased region" description="Low complexity" evidence="1">
    <location>
        <begin position="57"/>
        <end position="72"/>
    </location>
</feature>
<feature type="region of interest" description="Disordered" evidence="1">
    <location>
        <begin position="57"/>
        <end position="93"/>
    </location>
</feature>
<dbReference type="Proteomes" id="UP000718281">
    <property type="component" value="Unassembled WGS sequence"/>
</dbReference>
<dbReference type="PROSITE" id="PS51257">
    <property type="entry name" value="PROKAR_LIPOPROTEIN"/>
    <property type="match status" value="1"/>
</dbReference>
<evidence type="ECO:0000313" key="3">
    <source>
        <dbReference type="Proteomes" id="UP000718281"/>
    </source>
</evidence>
<organism evidence="2 3">
    <name type="scientific">Candidatus Phosphoribacter hodrii</name>
    <dbReference type="NCBI Taxonomy" id="2953743"/>
    <lineage>
        <taxon>Bacteria</taxon>
        <taxon>Bacillati</taxon>
        <taxon>Actinomycetota</taxon>
        <taxon>Actinomycetes</taxon>
        <taxon>Micrococcales</taxon>
        <taxon>Dermatophilaceae</taxon>
        <taxon>Candidatus Phosphoribacter</taxon>
    </lineage>
</organism>
<evidence type="ECO:0000256" key="1">
    <source>
        <dbReference type="SAM" id="MobiDB-lite"/>
    </source>
</evidence>
<sequence>MKDILPGRGRRAGVLTLALALVTSVTGLAGLAGCGSGGGSTTSAAASTAGGAAAQSPAVQSPTAAAPATTPAGGTGASNGSGSQPTWCQPPQGPMEILLGKGTVFEITGDDKRCRFAATGGKRGVVDVSNLTAFDPTVTYEATRKGERAVRCNAPLVEPAGVGEQSWLNATCFAQTFTINLYAAKAGTIYEFIYTGDPSIPVTAAQASTELLQVAKVILH</sequence>
<name>A0A934X8K0_9MICO</name>
<evidence type="ECO:0000313" key="2">
    <source>
        <dbReference type="EMBL" id="MBK6302233.1"/>
    </source>
</evidence>
<proteinExistence type="predicted"/>
<dbReference type="AlphaFoldDB" id="A0A934X8K0"/>
<reference evidence="2 3" key="1">
    <citation type="submission" date="2020-10" db="EMBL/GenBank/DDBJ databases">
        <title>Connecting structure to function with the recovery of over 1000 high-quality activated sludge metagenome-assembled genomes encoding full-length rRNA genes using long-read sequencing.</title>
        <authorList>
            <person name="Singleton C.M."/>
            <person name="Petriglieri F."/>
            <person name="Kristensen J.M."/>
            <person name="Kirkegaard R.H."/>
            <person name="Michaelsen T.Y."/>
            <person name="Andersen M.H."/>
            <person name="Karst S.M."/>
            <person name="Dueholm M.S."/>
            <person name="Nielsen P.H."/>
            <person name="Albertsen M."/>
        </authorList>
    </citation>
    <scope>NUCLEOTIDE SEQUENCE [LARGE SCALE GENOMIC DNA]</scope>
    <source>
        <strain evidence="2">AalE_18-Q3-R2-46_BAT3C.188</strain>
    </source>
</reference>